<dbReference type="Proteomes" id="UP000596742">
    <property type="component" value="Unassembled WGS sequence"/>
</dbReference>
<feature type="transmembrane region" description="Helical" evidence="5">
    <location>
        <begin position="424"/>
        <end position="443"/>
    </location>
</feature>
<feature type="transmembrane region" description="Helical" evidence="5">
    <location>
        <begin position="198"/>
        <end position="217"/>
    </location>
</feature>
<gene>
    <name evidence="7" type="ORF">MGAL_10B080430</name>
</gene>
<dbReference type="InterPro" id="IPR013057">
    <property type="entry name" value="AA_transpt_TM"/>
</dbReference>
<reference evidence="7" key="1">
    <citation type="submission" date="2018-11" db="EMBL/GenBank/DDBJ databases">
        <authorList>
            <person name="Alioto T."/>
            <person name="Alioto T."/>
        </authorList>
    </citation>
    <scope>NUCLEOTIDE SEQUENCE</scope>
</reference>
<dbReference type="PANTHER" id="PTHR22950:SF652">
    <property type="entry name" value="TRANSMEMBRANE AMINO ACID TRANSPORTER FAMILY PROTEIN"/>
    <property type="match status" value="1"/>
</dbReference>
<organism evidence="7 8">
    <name type="scientific">Mytilus galloprovincialis</name>
    <name type="common">Mediterranean mussel</name>
    <dbReference type="NCBI Taxonomy" id="29158"/>
    <lineage>
        <taxon>Eukaryota</taxon>
        <taxon>Metazoa</taxon>
        <taxon>Spiralia</taxon>
        <taxon>Lophotrochozoa</taxon>
        <taxon>Mollusca</taxon>
        <taxon>Bivalvia</taxon>
        <taxon>Autobranchia</taxon>
        <taxon>Pteriomorphia</taxon>
        <taxon>Mytilida</taxon>
        <taxon>Mytiloidea</taxon>
        <taxon>Mytilidae</taxon>
        <taxon>Mytilinae</taxon>
        <taxon>Mytilus</taxon>
    </lineage>
</organism>
<dbReference type="AlphaFoldDB" id="A0A8B6EWK2"/>
<evidence type="ECO:0000256" key="4">
    <source>
        <dbReference type="ARBA" id="ARBA00023136"/>
    </source>
</evidence>
<feature type="transmembrane region" description="Helical" evidence="5">
    <location>
        <begin position="123"/>
        <end position="144"/>
    </location>
</feature>
<sequence>MFLATLCVLIQLNENITQRVAGEVAHNNLQQTREIMDYNKGYRSSWYASVFLVVNAALGAGLLNFPDSYRQAGGVMIAVVIQAIFLVFVVFAILILAYCSDIKSTDTYQDVVLSVCGRNAQRLCAFVVMTYCFGTCITFLIIIGDQWEEFLLFIAKDFYCKEHPWYLDRISTICVTSFLFILPICFPKRIDFLKYPSMFGVVAILYVEILVFVKYFLPHPPPGPIKTKPDHFIDVFLVVPTICFAYQCHVSIIPIYSCMENRNLKEFSKTISCAMLLCIVTYTGTAVCGYLTFGEHITADILLSYDPDIWVIIAVILIAFKTYTTYPILLFCGRAALVSFWVDIRKMSLHEIEDSERNRRIIVTIVWFILTLLLAVFIPNIGVVIQILGAFAAVFIFIFPGMCMMSAVQNLVDDGIWTRRLKGLAAFACAFILIGAFIFGLTLTQSVIADKNGVKADKSKYTC</sequence>
<dbReference type="Pfam" id="PF01490">
    <property type="entry name" value="Aa_trans"/>
    <property type="match status" value="1"/>
</dbReference>
<keyword evidence="2 5" id="KW-0812">Transmembrane</keyword>
<feature type="transmembrane region" description="Helical" evidence="5">
    <location>
        <begin position="164"/>
        <end position="186"/>
    </location>
</feature>
<evidence type="ECO:0000256" key="3">
    <source>
        <dbReference type="ARBA" id="ARBA00022989"/>
    </source>
</evidence>
<feature type="transmembrane region" description="Helical" evidence="5">
    <location>
        <begin position="309"/>
        <end position="340"/>
    </location>
</feature>
<feature type="transmembrane region" description="Helical" evidence="5">
    <location>
        <begin position="46"/>
        <end position="63"/>
    </location>
</feature>
<dbReference type="GO" id="GO:0016020">
    <property type="term" value="C:membrane"/>
    <property type="evidence" value="ECO:0007669"/>
    <property type="project" value="UniProtKB-SubCell"/>
</dbReference>
<keyword evidence="8" id="KW-1185">Reference proteome</keyword>
<accession>A0A8B6EWK2</accession>
<evidence type="ECO:0000313" key="8">
    <source>
        <dbReference type="Proteomes" id="UP000596742"/>
    </source>
</evidence>
<comment type="subcellular location">
    <subcellularLocation>
        <location evidence="1">Membrane</location>
        <topology evidence="1">Multi-pass membrane protein</topology>
    </subcellularLocation>
</comment>
<evidence type="ECO:0000256" key="5">
    <source>
        <dbReference type="SAM" id="Phobius"/>
    </source>
</evidence>
<name>A0A8B6EWK2_MYTGA</name>
<feature type="transmembrane region" description="Helical" evidence="5">
    <location>
        <begin position="75"/>
        <end position="99"/>
    </location>
</feature>
<evidence type="ECO:0000256" key="1">
    <source>
        <dbReference type="ARBA" id="ARBA00004141"/>
    </source>
</evidence>
<feature type="transmembrane region" description="Helical" evidence="5">
    <location>
        <begin position="237"/>
        <end position="259"/>
    </location>
</feature>
<evidence type="ECO:0000256" key="2">
    <source>
        <dbReference type="ARBA" id="ARBA00022692"/>
    </source>
</evidence>
<dbReference type="OrthoDB" id="438545at2759"/>
<keyword evidence="4 5" id="KW-0472">Membrane</keyword>
<dbReference type="PANTHER" id="PTHR22950">
    <property type="entry name" value="AMINO ACID TRANSPORTER"/>
    <property type="match status" value="1"/>
</dbReference>
<feature type="domain" description="Amino acid transporter transmembrane" evidence="6">
    <location>
        <begin position="43"/>
        <end position="442"/>
    </location>
</feature>
<dbReference type="EMBL" id="UYJE01005776">
    <property type="protein sequence ID" value="VDI40250.1"/>
    <property type="molecule type" value="Genomic_DNA"/>
</dbReference>
<feature type="transmembrane region" description="Helical" evidence="5">
    <location>
        <begin position="387"/>
        <end position="412"/>
    </location>
</feature>
<keyword evidence="3 5" id="KW-1133">Transmembrane helix</keyword>
<feature type="transmembrane region" description="Helical" evidence="5">
    <location>
        <begin position="271"/>
        <end position="293"/>
    </location>
</feature>
<dbReference type="GO" id="GO:0015179">
    <property type="term" value="F:L-amino acid transmembrane transporter activity"/>
    <property type="evidence" value="ECO:0007669"/>
    <property type="project" value="TreeGrafter"/>
</dbReference>
<proteinExistence type="predicted"/>
<evidence type="ECO:0000313" key="7">
    <source>
        <dbReference type="EMBL" id="VDI40250.1"/>
    </source>
</evidence>
<feature type="transmembrane region" description="Helical" evidence="5">
    <location>
        <begin position="361"/>
        <end position="381"/>
    </location>
</feature>
<evidence type="ECO:0000259" key="6">
    <source>
        <dbReference type="Pfam" id="PF01490"/>
    </source>
</evidence>
<protein>
    <submittedName>
        <fullName evidence="7">Solute carrier family 38 (Sodium-coupled neutral amino acid transporter), member 7/8</fullName>
    </submittedName>
</protein>
<comment type="caution">
    <text evidence="7">The sequence shown here is derived from an EMBL/GenBank/DDBJ whole genome shotgun (WGS) entry which is preliminary data.</text>
</comment>